<accession>A0A1W1C689</accession>
<reference evidence="7" key="1">
    <citation type="submission" date="2016-10" db="EMBL/GenBank/DDBJ databases">
        <authorList>
            <person name="de Groot N.N."/>
        </authorList>
    </citation>
    <scope>NUCLEOTIDE SEQUENCE</scope>
</reference>
<feature type="transmembrane region" description="Helical" evidence="6">
    <location>
        <begin position="96"/>
        <end position="119"/>
    </location>
</feature>
<feature type="transmembrane region" description="Helical" evidence="6">
    <location>
        <begin position="57"/>
        <end position="75"/>
    </location>
</feature>
<dbReference type="Pfam" id="PF03739">
    <property type="entry name" value="LptF_LptG"/>
    <property type="match status" value="1"/>
</dbReference>
<organism evidence="7">
    <name type="scientific">hydrothermal vent metagenome</name>
    <dbReference type="NCBI Taxonomy" id="652676"/>
    <lineage>
        <taxon>unclassified sequences</taxon>
        <taxon>metagenomes</taxon>
        <taxon>ecological metagenomes</taxon>
    </lineage>
</organism>
<dbReference type="GO" id="GO:0043190">
    <property type="term" value="C:ATP-binding cassette (ABC) transporter complex"/>
    <property type="evidence" value="ECO:0007669"/>
    <property type="project" value="TreeGrafter"/>
</dbReference>
<keyword evidence="4 6" id="KW-1133">Transmembrane helix</keyword>
<keyword evidence="5 6" id="KW-0472">Membrane</keyword>
<evidence type="ECO:0000256" key="2">
    <source>
        <dbReference type="ARBA" id="ARBA00022475"/>
    </source>
</evidence>
<keyword evidence="3 6" id="KW-0812">Transmembrane</keyword>
<gene>
    <name evidence="7" type="ORF">MNB_SV-12-69</name>
</gene>
<evidence type="ECO:0000313" key="7">
    <source>
        <dbReference type="EMBL" id="SFV61242.1"/>
    </source>
</evidence>
<feature type="transmembrane region" description="Helical" evidence="6">
    <location>
        <begin position="323"/>
        <end position="342"/>
    </location>
</feature>
<dbReference type="InterPro" id="IPR005495">
    <property type="entry name" value="LptG/LptF_permease"/>
</dbReference>
<evidence type="ECO:0000256" key="1">
    <source>
        <dbReference type="ARBA" id="ARBA00004651"/>
    </source>
</evidence>
<sequence>MLFKYIAFHYLKNMLIILMGLTGLFAGLDFMMNGSGLPSFNIKVLYIFNKWQESLNLLYPLAIIFGGIWTKITFIKKNTMGAIYALGVSRIEVFKPFLFISLTTYFLFVGLNFTSFAVAQDTARALKKNEYNMKRSEDLFFKYNNSFVYIGSLFPYERKLENLTIFELENDKVVKVLSASSATFNGSEWLAENVTQKSKTTDSNGNPILKIEQIKRLNTLKGYNPKVLNSIYEDKQLTLYESLIAKKLLSTQGVGTYKVRSDIYGKTILPLFSIALLMILIFRFPFHARYMNIGGTTIKALGGTLFTWGVLFALQQMGTTAVIIPELATILPVSLLWTYAIYTLGKAKKRI</sequence>
<feature type="transmembrane region" description="Helical" evidence="6">
    <location>
        <begin position="14"/>
        <end position="37"/>
    </location>
</feature>
<evidence type="ECO:0000256" key="6">
    <source>
        <dbReference type="SAM" id="Phobius"/>
    </source>
</evidence>
<feature type="transmembrane region" description="Helical" evidence="6">
    <location>
        <begin position="298"/>
        <end position="317"/>
    </location>
</feature>
<protein>
    <submittedName>
        <fullName evidence="7">Permease YjgP/YjgQ</fullName>
    </submittedName>
</protein>
<proteinExistence type="predicted"/>
<dbReference type="PANTHER" id="PTHR33529">
    <property type="entry name" value="SLR0882 PROTEIN-RELATED"/>
    <property type="match status" value="1"/>
</dbReference>
<dbReference type="PANTHER" id="PTHR33529:SF6">
    <property type="entry name" value="YJGP_YJGQ FAMILY PERMEASE"/>
    <property type="match status" value="1"/>
</dbReference>
<dbReference type="EMBL" id="FPHE01000104">
    <property type="protein sequence ID" value="SFV61242.1"/>
    <property type="molecule type" value="Genomic_DNA"/>
</dbReference>
<evidence type="ECO:0000256" key="5">
    <source>
        <dbReference type="ARBA" id="ARBA00023136"/>
    </source>
</evidence>
<name>A0A1W1C689_9ZZZZ</name>
<evidence type="ECO:0000256" key="3">
    <source>
        <dbReference type="ARBA" id="ARBA00022692"/>
    </source>
</evidence>
<keyword evidence="2" id="KW-1003">Cell membrane</keyword>
<comment type="subcellular location">
    <subcellularLocation>
        <location evidence="1">Cell membrane</location>
        <topology evidence="1">Multi-pass membrane protein</topology>
    </subcellularLocation>
</comment>
<dbReference type="AlphaFoldDB" id="A0A1W1C689"/>
<evidence type="ECO:0000256" key="4">
    <source>
        <dbReference type="ARBA" id="ARBA00022989"/>
    </source>
</evidence>
<feature type="transmembrane region" description="Helical" evidence="6">
    <location>
        <begin position="268"/>
        <end position="286"/>
    </location>
</feature>
<dbReference type="GO" id="GO:0015920">
    <property type="term" value="P:lipopolysaccharide transport"/>
    <property type="evidence" value="ECO:0007669"/>
    <property type="project" value="TreeGrafter"/>
</dbReference>